<proteinExistence type="inferred from homology"/>
<dbReference type="EC" id="6.1.1.-" evidence="9"/>
<dbReference type="EMBL" id="VWOX01000012">
    <property type="protein sequence ID" value="KAA5540625.1"/>
    <property type="molecule type" value="Genomic_DNA"/>
</dbReference>
<keyword evidence="4" id="KW-0862">Zinc</keyword>
<evidence type="ECO:0000256" key="4">
    <source>
        <dbReference type="ARBA" id="ARBA00022833"/>
    </source>
</evidence>
<dbReference type="Proteomes" id="UP000324479">
    <property type="component" value="Unassembled WGS sequence"/>
</dbReference>
<keyword evidence="2" id="KW-0479">Metal-binding</keyword>
<dbReference type="GO" id="GO:0004818">
    <property type="term" value="F:glutamate-tRNA ligase activity"/>
    <property type="evidence" value="ECO:0007669"/>
    <property type="project" value="TreeGrafter"/>
</dbReference>
<evidence type="ECO:0000256" key="3">
    <source>
        <dbReference type="ARBA" id="ARBA00022741"/>
    </source>
</evidence>
<gene>
    <name evidence="9" type="ORF">FYK55_19715</name>
</gene>
<dbReference type="AlphaFoldDB" id="A0A5M6D5Z3"/>
<dbReference type="GO" id="GO:0005829">
    <property type="term" value="C:cytosol"/>
    <property type="evidence" value="ECO:0007669"/>
    <property type="project" value="TreeGrafter"/>
</dbReference>
<keyword evidence="6 7" id="KW-0030">Aminoacyl-tRNA synthetase</keyword>
<accession>A0A5M6D5Z3</accession>
<keyword evidence="10" id="KW-1185">Reference proteome</keyword>
<evidence type="ECO:0000259" key="8">
    <source>
        <dbReference type="Pfam" id="PF00749"/>
    </source>
</evidence>
<evidence type="ECO:0000313" key="9">
    <source>
        <dbReference type="EMBL" id="KAA5540625.1"/>
    </source>
</evidence>
<feature type="domain" description="Glutamyl/glutaminyl-tRNA synthetase class Ib catalytic" evidence="8">
    <location>
        <begin position="2"/>
        <end position="265"/>
    </location>
</feature>
<dbReference type="PANTHER" id="PTHR43311:SF1">
    <property type="entry name" value="GLUTAMYL-Q TRNA(ASP) SYNTHETASE"/>
    <property type="match status" value="1"/>
</dbReference>
<protein>
    <submittedName>
        <fullName evidence="9">tRNA glutamyl-Q(34) synthetase GluQRS</fullName>
        <ecNumber evidence="9">6.1.1.-</ecNumber>
    </submittedName>
</protein>
<keyword evidence="1 7" id="KW-0436">Ligase</keyword>
<dbReference type="GO" id="GO:0005524">
    <property type="term" value="F:ATP binding"/>
    <property type="evidence" value="ECO:0007669"/>
    <property type="project" value="UniProtKB-KW"/>
</dbReference>
<sequence>MIRARLAPSPTGAQHLGNARTHLVAYWALRKAGGQMVLRIDDLDSPRVKAWAVDQAIEDLNWLGIDWDVGPFRQTDRLGQYQATLETLIHQDRVYPCTCSRKDIAEALSAPHESRFRGEGPIYPGTCAGWHVGDAVPEQPFCWRFRVSDQPMEFEDDVLGPLVCNPARELGDFPLTHKDGKPAYQLAIVVDDLQDSITQVVRGNDLVPSTFRQLDLYRQFDREPPRYAHVPLVRGMDGRRLAKRHGDTRLSHYRAAGTRPEQVVAWAAHSLGLIDDQRPRVAADLIATFDWSKCEHDDSVIDPERLFDPPAAASS</sequence>
<keyword evidence="3 7" id="KW-0547">Nucleotide-binding</keyword>
<evidence type="ECO:0000256" key="1">
    <source>
        <dbReference type="ARBA" id="ARBA00022598"/>
    </source>
</evidence>
<reference evidence="9 10" key="1">
    <citation type="submission" date="2019-08" db="EMBL/GenBank/DDBJ databases">
        <authorList>
            <person name="Dhanesh K."/>
            <person name="Kumar G."/>
            <person name="Sasikala C."/>
            <person name="Venkata Ramana C."/>
        </authorList>
    </citation>
    <scope>NUCLEOTIDE SEQUENCE [LARGE SCALE GENOMIC DNA]</scope>
    <source>
        <strain evidence="9 10">JC645</strain>
    </source>
</reference>
<dbReference type="GO" id="GO:0006424">
    <property type="term" value="P:glutamyl-tRNA aminoacylation"/>
    <property type="evidence" value="ECO:0007669"/>
    <property type="project" value="TreeGrafter"/>
</dbReference>
<name>A0A5M6D5Z3_9BACT</name>
<evidence type="ECO:0000313" key="10">
    <source>
        <dbReference type="Proteomes" id="UP000324479"/>
    </source>
</evidence>
<dbReference type="RefSeq" id="WP_150078191.1">
    <property type="nucleotide sequence ID" value="NZ_VWOX01000012.1"/>
</dbReference>
<evidence type="ECO:0000256" key="5">
    <source>
        <dbReference type="ARBA" id="ARBA00022840"/>
    </source>
</evidence>
<dbReference type="PANTHER" id="PTHR43311">
    <property type="entry name" value="GLUTAMATE--TRNA LIGASE"/>
    <property type="match status" value="1"/>
</dbReference>
<comment type="caution">
    <text evidence="9">The sequence shown here is derived from an EMBL/GenBank/DDBJ whole genome shotgun (WGS) entry which is preliminary data.</text>
</comment>
<dbReference type="InterPro" id="IPR000924">
    <property type="entry name" value="Glu/Gln-tRNA-synth"/>
</dbReference>
<keyword evidence="7" id="KW-0648">Protein biosynthesis</keyword>
<dbReference type="InterPro" id="IPR020058">
    <property type="entry name" value="Glu/Gln-tRNA-synth_Ib_cat-dom"/>
</dbReference>
<dbReference type="Gene3D" id="3.40.50.620">
    <property type="entry name" value="HUPs"/>
    <property type="match status" value="1"/>
</dbReference>
<dbReference type="PRINTS" id="PR00987">
    <property type="entry name" value="TRNASYNTHGLU"/>
</dbReference>
<keyword evidence="5 7" id="KW-0067">ATP-binding</keyword>
<comment type="similarity">
    <text evidence="7">Belongs to the class-I aminoacyl-tRNA synthetase family.</text>
</comment>
<dbReference type="SUPFAM" id="SSF52374">
    <property type="entry name" value="Nucleotidylyl transferase"/>
    <property type="match status" value="1"/>
</dbReference>
<dbReference type="Pfam" id="PF00749">
    <property type="entry name" value="tRNA-synt_1c"/>
    <property type="match status" value="1"/>
</dbReference>
<evidence type="ECO:0000256" key="2">
    <source>
        <dbReference type="ARBA" id="ARBA00022723"/>
    </source>
</evidence>
<evidence type="ECO:0000256" key="6">
    <source>
        <dbReference type="ARBA" id="ARBA00023146"/>
    </source>
</evidence>
<dbReference type="NCBIfam" id="NF004315">
    <property type="entry name" value="PRK05710.1-4"/>
    <property type="match status" value="1"/>
</dbReference>
<dbReference type="InterPro" id="IPR049940">
    <property type="entry name" value="GluQ/Sye"/>
</dbReference>
<evidence type="ECO:0000256" key="7">
    <source>
        <dbReference type="RuleBase" id="RU363037"/>
    </source>
</evidence>
<organism evidence="9 10">
    <name type="scientific">Roseiconus nitratireducens</name>
    <dbReference type="NCBI Taxonomy" id="2605748"/>
    <lineage>
        <taxon>Bacteria</taxon>
        <taxon>Pseudomonadati</taxon>
        <taxon>Planctomycetota</taxon>
        <taxon>Planctomycetia</taxon>
        <taxon>Pirellulales</taxon>
        <taxon>Pirellulaceae</taxon>
        <taxon>Roseiconus</taxon>
    </lineage>
</organism>
<dbReference type="InterPro" id="IPR014729">
    <property type="entry name" value="Rossmann-like_a/b/a_fold"/>
</dbReference>